<evidence type="ECO:0000313" key="2">
    <source>
        <dbReference type="Proteomes" id="UP000663929"/>
    </source>
</evidence>
<dbReference type="AlphaFoldDB" id="A0A8A4TCB9"/>
<keyword evidence="2" id="KW-1185">Reference proteome</keyword>
<gene>
    <name evidence="1" type="ORF">J3U87_19345</name>
</gene>
<dbReference type="EMBL" id="CP071793">
    <property type="protein sequence ID" value="QTD47749.1"/>
    <property type="molecule type" value="Genomic_DNA"/>
</dbReference>
<organism evidence="1 2">
    <name type="scientific">Sulfidibacter corallicola</name>
    <dbReference type="NCBI Taxonomy" id="2818388"/>
    <lineage>
        <taxon>Bacteria</taxon>
        <taxon>Pseudomonadati</taxon>
        <taxon>Acidobacteriota</taxon>
        <taxon>Holophagae</taxon>
        <taxon>Acanthopleuribacterales</taxon>
        <taxon>Acanthopleuribacteraceae</taxon>
        <taxon>Sulfidibacter</taxon>
    </lineage>
</organism>
<proteinExistence type="predicted"/>
<name>A0A8A4TCB9_SULCO</name>
<reference evidence="1" key="1">
    <citation type="submission" date="2021-03" db="EMBL/GenBank/DDBJ databases">
        <title>Acanthopleuribacteraceae sp. M133.</title>
        <authorList>
            <person name="Wang G."/>
        </authorList>
    </citation>
    <scope>NUCLEOTIDE SEQUENCE</scope>
    <source>
        <strain evidence="1">M133</strain>
    </source>
</reference>
<protein>
    <submittedName>
        <fullName evidence="1">Uncharacterized protein</fullName>
    </submittedName>
</protein>
<sequence>MWYLFLLLLCVQKEPDLPVEEPENQRANPQPATPREPFPMRARMLRDIQAALSTHQPSIWDLTHPDTDISLSWTPEQMQGQVQFKRLILSSPDQGYTVFEVWQLPPDQLTRFCELWGHPEQVTWDNLLANLPNGRLVAKREEGKLMIFRDYPQDEDVWHKPPFNLVLLPIWRATQVPGEIEGQAPIEPEVPFTEDSQPRASFLADLVNEELMDREGVPIRLSQTWDVTEKFSRLSPRIAVERRLKRDFNGTYTVFDIFSLEVEFLVGDRKIRAEERSTRETGARLETAKRLITIRHGYANWHEALFAKPFSPRRLPYTAENLASLPVGMRIILPSSTGLTLVEDVSRTNIFGQSLPVRHNAFMGIRGTFFISIVKRNESEMDLRFGARIERPFSLDLRIRPDFDGYFDPLRLVVGTALQLRTERTYGSRIFLQKKVDLKDPAAVRETLDTLSRGLRFNGLFLGTAAIINFTFLPRIDAFLVDRFIRGTLPEIAWETRLESRYLYRENYGKIGFRPISLRGQKTIIEDDWHLFDLLNLSENRGRSGSFTFDRTFRFIDTVHNRHVQTLAFEGIGSISDEYGEDNFYGQVVDQISQGRMSPIRYYQVTQRMKRTLGERAPLSRSGSWFPKTHLEDAEIGYRLVIGDEGMDQAADVVATALKERRGQRTKLGRWLLFRPILRYRLRRSMDQTSLRNFHLSKMMFKLAKKRGPLHQVLAGIDEENYLLEYRETAKNQPRIHDKSGDAEIVSRIIAARKRWEEFSVFDDIFVDKNFSAGGN</sequence>
<evidence type="ECO:0000313" key="1">
    <source>
        <dbReference type="EMBL" id="QTD47749.1"/>
    </source>
</evidence>
<accession>A0A8A4TCB9</accession>
<dbReference type="RefSeq" id="WP_237377415.1">
    <property type="nucleotide sequence ID" value="NZ_CP071793.1"/>
</dbReference>
<dbReference type="Proteomes" id="UP000663929">
    <property type="component" value="Chromosome"/>
</dbReference>
<dbReference type="KEGG" id="scor:J3U87_19345"/>